<evidence type="ECO:0000259" key="2">
    <source>
        <dbReference type="PROSITE" id="PS50033"/>
    </source>
</evidence>
<evidence type="ECO:0000313" key="3">
    <source>
        <dbReference type="EMBL" id="KAG8230573.1"/>
    </source>
</evidence>
<protein>
    <recommendedName>
        <fullName evidence="2">UBX domain-containing protein</fullName>
    </recommendedName>
</protein>
<dbReference type="InterPro" id="IPR001012">
    <property type="entry name" value="UBX_dom"/>
</dbReference>
<dbReference type="GO" id="GO:0005783">
    <property type="term" value="C:endoplasmic reticulum"/>
    <property type="evidence" value="ECO:0007669"/>
    <property type="project" value="TreeGrafter"/>
</dbReference>
<dbReference type="GO" id="GO:0005634">
    <property type="term" value="C:nucleus"/>
    <property type="evidence" value="ECO:0007669"/>
    <property type="project" value="TreeGrafter"/>
</dbReference>
<dbReference type="CDD" id="cd01771">
    <property type="entry name" value="UBX_UBXN3A"/>
    <property type="match status" value="1"/>
</dbReference>
<dbReference type="GO" id="GO:0043130">
    <property type="term" value="F:ubiquitin binding"/>
    <property type="evidence" value="ECO:0007669"/>
    <property type="project" value="TreeGrafter"/>
</dbReference>
<accession>A0A8K0KA04</accession>
<dbReference type="OrthoDB" id="1920064at2759"/>
<evidence type="ECO:0000256" key="1">
    <source>
        <dbReference type="SAM" id="MobiDB-lite"/>
    </source>
</evidence>
<dbReference type="Pfam" id="PF00789">
    <property type="entry name" value="UBX"/>
    <property type="match status" value="1"/>
</dbReference>
<evidence type="ECO:0000313" key="4">
    <source>
        <dbReference type="Proteomes" id="UP000792457"/>
    </source>
</evidence>
<gene>
    <name evidence="3" type="ORF">J437_LFUL004486</name>
</gene>
<dbReference type="PROSITE" id="PS50033">
    <property type="entry name" value="UBX"/>
    <property type="match status" value="1"/>
</dbReference>
<comment type="caution">
    <text evidence="3">The sequence shown here is derived from an EMBL/GenBank/DDBJ whole genome shotgun (WGS) entry which is preliminary data.</text>
</comment>
<organism evidence="3 4">
    <name type="scientific">Ladona fulva</name>
    <name type="common">Scarce chaser dragonfly</name>
    <name type="synonym">Libellula fulva</name>
    <dbReference type="NCBI Taxonomy" id="123851"/>
    <lineage>
        <taxon>Eukaryota</taxon>
        <taxon>Metazoa</taxon>
        <taxon>Ecdysozoa</taxon>
        <taxon>Arthropoda</taxon>
        <taxon>Hexapoda</taxon>
        <taxon>Insecta</taxon>
        <taxon>Pterygota</taxon>
        <taxon>Palaeoptera</taxon>
        <taxon>Odonata</taxon>
        <taxon>Epiprocta</taxon>
        <taxon>Anisoptera</taxon>
        <taxon>Libelluloidea</taxon>
        <taxon>Libellulidae</taxon>
        <taxon>Ladona</taxon>
    </lineage>
</organism>
<feature type="domain" description="UBX" evidence="2">
    <location>
        <begin position="39"/>
        <end position="116"/>
    </location>
</feature>
<dbReference type="InterPro" id="IPR029071">
    <property type="entry name" value="Ubiquitin-like_domsf"/>
</dbReference>
<dbReference type="SUPFAM" id="SSF54236">
    <property type="entry name" value="Ubiquitin-like"/>
    <property type="match status" value="1"/>
</dbReference>
<sequence>MIEDMERRRIEQEREEAEKQKEAHRLQVQSSLPDEPVEGDAFVTKIRFRLPTEKVITRLFHVTTKLKVLFDYLVVQGYHQDDYKVLTSWPRRDLTEMDQESTLQELNLYPQETVILEER</sequence>
<reference evidence="3" key="2">
    <citation type="submission" date="2017-10" db="EMBL/GenBank/DDBJ databases">
        <title>Ladona fulva Genome sequencing and assembly.</title>
        <authorList>
            <person name="Murali S."/>
            <person name="Richards S."/>
            <person name="Bandaranaike D."/>
            <person name="Bellair M."/>
            <person name="Blankenburg K."/>
            <person name="Chao H."/>
            <person name="Dinh H."/>
            <person name="Doddapaneni H."/>
            <person name="Dugan-Rocha S."/>
            <person name="Elkadiri S."/>
            <person name="Gnanaolivu R."/>
            <person name="Hernandez B."/>
            <person name="Skinner E."/>
            <person name="Javaid M."/>
            <person name="Lee S."/>
            <person name="Li M."/>
            <person name="Ming W."/>
            <person name="Munidasa M."/>
            <person name="Muniz J."/>
            <person name="Nguyen L."/>
            <person name="Hughes D."/>
            <person name="Osuji N."/>
            <person name="Pu L.-L."/>
            <person name="Puazo M."/>
            <person name="Qu C."/>
            <person name="Quiroz J."/>
            <person name="Raj R."/>
            <person name="Weissenberger G."/>
            <person name="Xin Y."/>
            <person name="Zou X."/>
            <person name="Han Y."/>
            <person name="Worley K."/>
            <person name="Muzny D."/>
            <person name="Gibbs R."/>
        </authorList>
    </citation>
    <scope>NUCLEOTIDE SEQUENCE</scope>
    <source>
        <strain evidence="3">Sampled in the wild</strain>
    </source>
</reference>
<proteinExistence type="predicted"/>
<dbReference type="PANTHER" id="PTHR23322:SF96">
    <property type="entry name" value="FAS-ASSOCIATED FACTOR 1"/>
    <property type="match status" value="1"/>
</dbReference>
<dbReference type="Proteomes" id="UP000792457">
    <property type="component" value="Unassembled WGS sequence"/>
</dbReference>
<feature type="compositionally biased region" description="Basic and acidic residues" evidence="1">
    <location>
        <begin position="1"/>
        <end position="25"/>
    </location>
</feature>
<reference evidence="3" key="1">
    <citation type="submission" date="2013-04" db="EMBL/GenBank/DDBJ databases">
        <authorList>
            <person name="Qu J."/>
            <person name="Murali S.C."/>
            <person name="Bandaranaike D."/>
            <person name="Bellair M."/>
            <person name="Blankenburg K."/>
            <person name="Chao H."/>
            <person name="Dinh H."/>
            <person name="Doddapaneni H."/>
            <person name="Downs B."/>
            <person name="Dugan-Rocha S."/>
            <person name="Elkadiri S."/>
            <person name="Gnanaolivu R.D."/>
            <person name="Hernandez B."/>
            <person name="Javaid M."/>
            <person name="Jayaseelan J.C."/>
            <person name="Lee S."/>
            <person name="Li M."/>
            <person name="Ming W."/>
            <person name="Munidasa M."/>
            <person name="Muniz J."/>
            <person name="Nguyen L."/>
            <person name="Ongeri F."/>
            <person name="Osuji N."/>
            <person name="Pu L.-L."/>
            <person name="Puazo M."/>
            <person name="Qu C."/>
            <person name="Quiroz J."/>
            <person name="Raj R."/>
            <person name="Weissenberger G."/>
            <person name="Xin Y."/>
            <person name="Zou X."/>
            <person name="Han Y."/>
            <person name="Richards S."/>
            <person name="Worley K."/>
            <person name="Muzny D."/>
            <person name="Gibbs R."/>
        </authorList>
    </citation>
    <scope>NUCLEOTIDE SEQUENCE</scope>
    <source>
        <strain evidence="3">Sampled in the wild</strain>
    </source>
</reference>
<dbReference type="GO" id="GO:0036503">
    <property type="term" value="P:ERAD pathway"/>
    <property type="evidence" value="ECO:0007669"/>
    <property type="project" value="TreeGrafter"/>
</dbReference>
<dbReference type="SMART" id="SM00166">
    <property type="entry name" value="UBX"/>
    <property type="match status" value="1"/>
</dbReference>
<feature type="region of interest" description="Disordered" evidence="1">
    <location>
        <begin position="1"/>
        <end position="33"/>
    </location>
</feature>
<dbReference type="EMBL" id="KZ308498">
    <property type="protein sequence ID" value="KAG8230573.1"/>
    <property type="molecule type" value="Genomic_DNA"/>
</dbReference>
<dbReference type="InterPro" id="IPR050730">
    <property type="entry name" value="UBX_domain-protein"/>
</dbReference>
<name>A0A8K0KA04_LADFU</name>
<keyword evidence="4" id="KW-1185">Reference proteome</keyword>
<dbReference type="PANTHER" id="PTHR23322">
    <property type="entry name" value="FAS-ASSOCIATED PROTEIN"/>
    <property type="match status" value="1"/>
</dbReference>
<dbReference type="Gene3D" id="3.10.20.90">
    <property type="entry name" value="Phosphatidylinositol 3-kinase Catalytic Subunit, Chain A, domain 1"/>
    <property type="match status" value="1"/>
</dbReference>
<dbReference type="AlphaFoldDB" id="A0A8K0KA04"/>
<dbReference type="InterPro" id="IPR033043">
    <property type="entry name" value="FAF1-like_UBX"/>
</dbReference>